<protein>
    <submittedName>
        <fullName evidence="1">Uncharacterized protein</fullName>
    </submittedName>
</protein>
<evidence type="ECO:0000313" key="2">
    <source>
        <dbReference type="Proteomes" id="UP000192277"/>
    </source>
</evidence>
<organism evidence="1 2">
    <name type="scientific">Niastella koreensis</name>
    <dbReference type="NCBI Taxonomy" id="354356"/>
    <lineage>
        <taxon>Bacteria</taxon>
        <taxon>Pseudomonadati</taxon>
        <taxon>Bacteroidota</taxon>
        <taxon>Chitinophagia</taxon>
        <taxon>Chitinophagales</taxon>
        <taxon>Chitinophagaceae</taxon>
        <taxon>Niastella</taxon>
    </lineage>
</organism>
<comment type="caution">
    <text evidence="1">The sequence shown here is derived from an EMBL/GenBank/DDBJ whole genome shotgun (WGS) entry which is preliminary data.</text>
</comment>
<reference evidence="1 2" key="1">
    <citation type="submission" date="2016-04" db="EMBL/GenBank/DDBJ databases">
        <authorList>
            <person name="Chen L."/>
            <person name="Zhuang W."/>
            <person name="Wang G."/>
        </authorList>
    </citation>
    <scope>NUCLEOTIDE SEQUENCE [LARGE SCALE GENOMIC DNA]</scope>
    <source>
        <strain evidence="2">GR20</strain>
    </source>
</reference>
<keyword evidence="2" id="KW-1185">Reference proteome</keyword>
<dbReference type="Proteomes" id="UP000192277">
    <property type="component" value="Unassembled WGS sequence"/>
</dbReference>
<evidence type="ECO:0000313" key="1">
    <source>
        <dbReference type="EMBL" id="OQP55672.1"/>
    </source>
</evidence>
<dbReference type="EMBL" id="LWBO01000001">
    <property type="protein sequence ID" value="OQP55672.1"/>
    <property type="molecule type" value="Genomic_DNA"/>
</dbReference>
<proteinExistence type="predicted"/>
<sequence>MNFCIFICAKVKSNKSMSVDKLINQDKYNEIQYLDELMRELQKETLNEDWGYWHFSLLNLEDGEDLTQRIYNTLIELPKYKNPYLDLIDKFTGSRTYISSWDLKNLTLETVTDLKNEFVKQADHYAYYQGPSKCKQIISERFHSLKYEVADKISVFLQSKEISANALVCGIDTCYSFGGDHCGDDILVDTRAGVYVIHFGFSS</sequence>
<accession>A0ABX3P676</accession>
<name>A0ABX3P676_9BACT</name>
<gene>
    <name evidence="1" type="ORF">A4D02_05055</name>
</gene>